<sequence>MDIQKASKELLSNARLLPRHTFTLFRNDVSQIVNQLDSLERYMQSSENASPENDSIQLRLSEVHFILSECRYHQFCTIVIYLLIIVSFSAFLFWI</sequence>
<dbReference type="Proteomes" id="UP001295462">
    <property type="component" value="Unassembled WGS sequence"/>
</dbReference>
<keyword evidence="1" id="KW-0472">Membrane</keyword>
<accession>A0AAU9QWT1</accession>
<keyword evidence="1" id="KW-0812">Transmembrane</keyword>
<keyword evidence="1" id="KW-1133">Transmembrane helix</keyword>
<proteinExistence type="predicted"/>
<reference evidence="2" key="1">
    <citation type="submission" date="2022-01" db="EMBL/GenBank/DDBJ databases">
        <authorList>
            <person name="Lagorce A."/>
        </authorList>
    </citation>
    <scope>NUCLEOTIDE SEQUENCE</scope>
    <source>
        <strain evidence="2">Th15_F1_A12</strain>
    </source>
</reference>
<feature type="transmembrane region" description="Helical" evidence="1">
    <location>
        <begin position="75"/>
        <end position="94"/>
    </location>
</feature>
<comment type="caution">
    <text evidence="2">The sequence shown here is derived from an EMBL/GenBank/DDBJ whole genome shotgun (WGS) entry which is preliminary data.</text>
</comment>
<evidence type="ECO:0000256" key="1">
    <source>
        <dbReference type="SAM" id="Phobius"/>
    </source>
</evidence>
<gene>
    <name evidence="2" type="ORF">THF1A12_790006</name>
</gene>
<evidence type="ECO:0000313" key="2">
    <source>
        <dbReference type="EMBL" id="CAH1603619.1"/>
    </source>
</evidence>
<organism evidence="2 3">
    <name type="scientific">Vibrio jasicida</name>
    <dbReference type="NCBI Taxonomy" id="766224"/>
    <lineage>
        <taxon>Bacteria</taxon>
        <taxon>Pseudomonadati</taxon>
        <taxon>Pseudomonadota</taxon>
        <taxon>Gammaproteobacteria</taxon>
        <taxon>Vibrionales</taxon>
        <taxon>Vibrionaceae</taxon>
        <taxon>Vibrio</taxon>
    </lineage>
</organism>
<protein>
    <submittedName>
        <fullName evidence="2">Uncharacterized protein</fullName>
    </submittedName>
</protein>
<evidence type="ECO:0000313" key="3">
    <source>
        <dbReference type="Proteomes" id="UP001295462"/>
    </source>
</evidence>
<dbReference type="AlphaFoldDB" id="A0AAU9QWT1"/>
<dbReference type="RefSeq" id="WP_409590299.1">
    <property type="nucleotide sequence ID" value="NZ_CAKMTZ010000136.1"/>
</dbReference>
<dbReference type="EMBL" id="CAKMUD010000137">
    <property type="protein sequence ID" value="CAH1603619.1"/>
    <property type="molecule type" value="Genomic_DNA"/>
</dbReference>
<name>A0AAU9QWT1_9VIBR</name>